<reference evidence="9" key="1">
    <citation type="submission" date="2014-12" db="EMBL/GenBank/DDBJ databases">
        <title>Insight into the proteome of Arion vulgaris.</title>
        <authorList>
            <person name="Aradska J."/>
            <person name="Bulat T."/>
            <person name="Smidak R."/>
            <person name="Sarate P."/>
            <person name="Gangsoo J."/>
            <person name="Sialana F."/>
            <person name="Bilban M."/>
            <person name="Lubec G."/>
        </authorList>
    </citation>
    <scope>NUCLEOTIDE SEQUENCE</scope>
    <source>
        <tissue evidence="9">Skin</tissue>
    </source>
</reference>
<evidence type="ECO:0000256" key="5">
    <source>
        <dbReference type="ARBA" id="ARBA00022490"/>
    </source>
</evidence>
<evidence type="ECO:0000256" key="1">
    <source>
        <dbReference type="ARBA" id="ARBA00000903"/>
    </source>
</evidence>
<dbReference type="Gene3D" id="3.40.50.150">
    <property type="entry name" value="Vaccinia Virus protein VP39"/>
    <property type="match status" value="1"/>
</dbReference>
<keyword evidence="5" id="KW-0963">Cytoplasm</keyword>
<evidence type="ECO:0000256" key="8">
    <source>
        <dbReference type="ARBA" id="ARBA00022691"/>
    </source>
</evidence>
<comment type="similarity">
    <text evidence="3">Belongs to the class I-like SAM-binding methyltransferase superfamily. TPMT family.</text>
</comment>
<dbReference type="PANTHER" id="PTHR10259:SF11">
    <property type="entry name" value="THIOPURINE S-METHYLTRANSFERASE"/>
    <property type="match status" value="1"/>
</dbReference>
<keyword evidence="8" id="KW-0949">S-adenosyl-L-methionine</keyword>
<dbReference type="EC" id="2.1.1.67" evidence="4"/>
<sequence length="233" mass="26319">MSSATSGERIVYWNDRWVAGRTGFHQADVHPILNKHLDKLIPKGKANKIFFPLCGKAVDMKWLADKGFTVVGVDGVSSALQDFYKEQGLESTVEDVTKAGKNIKVYKGHDDQIKLYCCDIMDFTSEFEGTIDAVWDRGSLIALKRDDVSKYVQVIKNILSPQGRILLEVVEYDVSIMADLEGPFKPPPPFPMYKEEILKLYEPECTVEFVEKRPDKTAGKDIHAVNYLIVKKS</sequence>
<name>A0A0B7AQ42_9EUPU</name>
<evidence type="ECO:0000256" key="3">
    <source>
        <dbReference type="ARBA" id="ARBA00008145"/>
    </source>
</evidence>
<dbReference type="AlphaFoldDB" id="A0A0B7AQ42"/>
<dbReference type="EMBL" id="HACG01036083">
    <property type="protein sequence ID" value="CEK82948.1"/>
    <property type="molecule type" value="Transcribed_RNA"/>
</dbReference>
<dbReference type="Pfam" id="PF05724">
    <property type="entry name" value="TPMT"/>
    <property type="match status" value="1"/>
</dbReference>
<evidence type="ECO:0000256" key="2">
    <source>
        <dbReference type="ARBA" id="ARBA00004496"/>
    </source>
</evidence>
<dbReference type="PANTHER" id="PTHR10259">
    <property type="entry name" value="THIOPURINE S-METHYLTRANSFERASE"/>
    <property type="match status" value="1"/>
</dbReference>
<organism evidence="9">
    <name type="scientific">Arion vulgaris</name>
    <dbReference type="NCBI Taxonomy" id="1028688"/>
    <lineage>
        <taxon>Eukaryota</taxon>
        <taxon>Metazoa</taxon>
        <taxon>Spiralia</taxon>
        <taxon>Lophotrochozoa</taxon>
        <taxon>Mollusca</taxon>
        <taxon>Gastropoda</taxon>
        <taxon>Heterobranchia</taxon>
        <taxon>Euthyneura</taxon>
        <taxon>Panpulmonata</taxon>
        <taxon>Eupulmonata</taxon>
        <taxon>Stylommatophora</taxon>
        <taxon>Helicina</taxon>
        <taxon>Arionoidea</taxon>
        <taxon>Arionidae</taxon>
        <taxon>Arion</taxon>
    </lineage>
</organism>
<proteinExistence type="inferred from homology"/>
<dbReference type="FunFam" id="3.40.50.150:FF:000101">
    <property type="entry name" value="Thiopurine S-methyltransferase"/>
    <property type="match status" value="1"/>
</dbReference>
<dbReference type="GO" id="GO:0032259">
    <property type="term" value="P:methylation"/>
    <property type="evidence" value="ECO:0007669"/>
    <property type="project" value="UniProtKB-KW"/>
</dbReference>
<evidence type="ECO:0000256" key="7">
    <source>
        <dbReference type="ARBA" id="ARBA00022679"/>
    </source>
</evidence>
<dbReference type="PROSITE" id="PS51585">
    <property type="entry name" value="SAM_MT_TPMT"/>
    <property type="match status" value="1"/>
</dbReference>
<comment type="subcellular location">
    <subcellularLocation>
        <location evidence="2">Cytoplasm</location>
    </subcellularLocation>
</comment>
<comment type="catalytic activity">
    <reaction evidence="1">
        <text>S-adenosyl-L-methionine + a thiopurine = S-adenosyl-L-homocysteine + a thiopurine S-methylether.</text>
        <dbReference type="EC" id="2.1.1.67"/>
    </reaction>
</comment>
<accession>A0A0B7AQ42</accession>
<dbReference type="InterPro" id="IPR029063">
    <property type="entry name" value="SAM-dependent_MTases_sf"/>
</dbReference>
<evidence type="ECO:0000256" key="4">
    <source>
        <dbReference type="ARBA" id="ARBA00011905"/>
    </source>
</evidence>
<dbReference type="SUPFAM" id="SSF53335">
    <property type="entry name" value="S-adenosyl-L-methionine-dependent methyltransferases"/>
    <property type="match status" value="1"/>
</dbReference>
<dbReference type="GO" id="GO:0008119">
    <property type="term" value="F:thiopurine S-methyltransferase activity"/>
    <property type="evidence" value="ECO:0007669"/>
    <property type="project" value="UniProtKB-EC"/>
</dbReference>
<keyword evidence="7" id="KW-0808">Transferase</keyword>
<keyword evidence="6" id="KW-0489">Methyltransferase</keyword>
<dbReference type="GO" id="GO:0005737">
    <property type="term" value="C:cytoplasm"/>
    <property type="evidence" value="ECO:0007669"/>
    <property type="project" value="UniProtKB-SubCell"/>
</dbReference>
<evidence type="ECO:0000256" key="6">
    <source>
        <dbReference type="ARBA" id="ARBA00022603"/>
    </source>
</evidence>
<evidence type="ECO:0000313" key="9">
    <source>
        <dbReference type="EMBL" id="CEK82948.1"/>
    </source>
</evidence>
<gene>
    <name evidence="9" type="primary">ORF134369</name>
</gene>
<dbReference type="InterPro" id="IPR008854">
    <property type="entry name" value="TPMT"/>
</dbReference>
<protein>
    <recommendedName>
        <fullName evidence="4">thiopurine S-methyltransferase</fullName>
        <ecNumber evidence="4">2.1.1.67</ecNumber>
    </recommendedName>
</protein>
<dbReference type="InterPro" id="IPR025835">
    <property type="entry name" value="Thiopurine_S-MeTrfase"/>
</dbReference>
<dbReference type="PIRSF" id="PIRSF023956">
    <property type="entry name" value="Thiopurine_S-methyltransferase"/>
    <property type="match status" value="1"/>
</dbReference>